<dbReference type="EnsemblMetazoa" id="XM_038190979.1">
    <property type="protein sequence ID" value="XP_038046907.1"/>
    <property type="gene ID" value="LOC119721086"/>
</dbReference>
<organism evidence="7 8">
    <name type="scientific">Patiria miniata</name>
    <name type="common">Bat star</name>
    <name type="synonym">Asterina miniata</name>
    <dbReference type="NCBI Taxonomy" id="46514"/>
    <lineage>
        <taxon>Eukaryota</taxon>
        <taxon>Metazoa</taxon>
        <taxon>Echinodermata</taxon>
        <taxon>Eleutherozoa</taxon>
        <taxon>Asterozoa</taxon>
        <taxon>Asteroidea</taxon>
        <taxon>Valvatacea</taxon>
        <taxon>Valvatida</taxon>
        <taxon>Asterinidae</taxon>
        <taxon>Patiria</taxon>
    </lineage>
</organism>
<keyword evidence="8" id="KW-1185">Reference proteome</keyword>
<reference evidence="7" key="1">
    <citation type="submission" date="2022-11" db="UniProtKB">
        <authorList>
            <consortium name="EnsemblMetazoa"/>
        </authorList>
    </citation>
    <scope>IDENTIFICATION</scope>
</reference>
<dbReference type="InterPro" id="IPR042635">
    <property type="entry name" value="MEGF10/SREC1/2-like"/>
</dbReference>
<evidence type="ECO:0000256" key="1">
    <source>
        <dbReference type="ARBA" id="ARBA00022536"/>
    </source>
</evidence>
<dbReference type="InterPro" id="IPR011489">
    <property type="entry name" value="EMI_domain"/>
</dbReference>
<dbReference type="Gene3D" id="2.170.300.10">
    <property type="entry name" value="Tie2 ligand-binding domain superfamily"/>
    <property type="match status" value="1"/>
</dbReference>
<evidence type="ECO:0000256" key="4">
    <source>
        <dbReference type="PROSITE-ProRule" id="PRU00076"/>
    </source>
</evidence>
<dbReference type="SMART" id="SM00181">
    <property type="entry name" value="EGF"/>
    <property type="match status" value="2"/>
</dbReference>
<keyword evidence="2" id="KW-0732">Signal</keyword>
<sequence>MLPSYLTISAALIAMGVEVAAYWSPLRKAVPLAQPGDHVCQQIAPFREPVIISTTVLAHHRIYYVACGDILKLFTCTVRRPVYRAAYKTEIRSGYKVRRVCCPGHTLKGTMCHPCSTGYYGINCDFRCPQLCLQGDHGTCRPMDGQCTCMPGYHGVTCDEECPSGRYGPGCTSFCQCPQGATCNSMTGACLCNPSSRNVHCLQATQLPSGGAVTTSHMSVFCLLLPCLLIRLLINLDGCCGALYALCHWNK</sequence>
<dbReference type="Proteomes" id="UP000887568">
    <property type="component" value="Unplaced"/>
</dbReference>
<evidence type="ECO:0008006" key="9">
    <source>
        <dbReference type="Google" id="ProtNLM"/>
    </source>
</evidence>
<dbReference type="PANTHER" id="PTHR24043">
    <property type="entry name" value="SCAVENGER RECEPTOR CLASS F"/>
    <property type="match status" value="1"/>
</dbReference>
<accession>A0A913Z5B2</accession>
<dbReference type="GeneID" id="119721086"/>
<feature type="disulfide bond" evidence="4">
    <location>
        <begin position="149"/>
        <end position="158"/>
    </location>
</feature>
<dbReference type="OrthoDB" id="18487at2759"/>
<feature type="domain" description="EMI" evidence="6">
    <location>
        <begin position="36"/>
        <end position="114"/>
    </location>
</feature>
<dbReference type="OMA" id="ECASLCN"/>
<name>A0A913Z5B2_PATMI</name>
<dbReference type="Pfam" id="PF23106">
    <property type="entry name" value="EGF_Teneurin"/>
    <property type="match status" value="1"/>
</dbReference>
<dbReference type="RefSeq" id="XP_038046907.1">
    <property type="nucleotide sequence ID" value="XM_038190979.1"/>
</dbReference>
<evidence type="ECO:0000313" key="8">
    <source>
        <dbReference type="Proteomes" id="UP000887568"/>
    </source>
</evidence>
<evidence type="ECO:0000313" key="7">
    <source>
        <dbReference type="EnsemblMetazoa" id="XP_038046907.1"/>
    </source>
</evidence>
<evidence type="ECO:0000259" key="5">
    <source>
        <dbReference type="PROSITE" id="PS50026"/>
    </source>
</evidence>
<dbReference type="AlphaFoldDB" id="A0A913Z5B2"/>
<evidence type="ECO:0000259" key="6">
    <source>
        <dbReference type="PROSITE" id="PS51041"/>
    </source>
</evidence>
<dbReference type="InterPro" id="IPR000742">
    <property type="entry name" value="EGF"/>
</dbReference>
<evidence type="ECO:0000256" key="3">
    <source>
        <dbReference type="ARBA" id="ARBA00023157"/>
    </source>
</evidence>
<keyword evidence="1 4" id="KW-0245">EGF-like domain</keyword>
<evidence type="ECO:0000256" key="2">
    <source>
        <dbReference type="ARBA" id="ARBA00022729"/>
    </source>
</evidence>
<feature type="domain" description="EGF-like" evidence="5">
    <location>
        <begin position="125"/>
        <end position="159"/>
    </location>
</feature>
<proteinExistence type="predicted"/>
<protein>
    <recommendedName>
        <fullName evidence="9">Multiple epidermal growth factor-like domains protein 10</fullName>
    </recommendedName>
</protein>
<dbReference type="PROSITE" id="PS50026">
    <property type="entry name" value="EGF_3"/>
    <property type="match status" value="1"/>
</dbReference>
<dbReference type="PROSITE" id="PS00022">
    <property type="entry name" value="EGF_1"/>
    <property type="match status" value="1"/>
</dbReference>
<dbReference type="PROSITE" id="PS51041">
    <property type="entry name" value="EMI"/>
    <property type="match status" value="1"/>
</dbReference>
<dbReference type="GO" id="GO:0005044">
    <property type="term" value="F:scavenger receptor activity"/>
    <property type="evidence" value="ECO:0007669"/>
    <property type="project" value="InterPro"/>
</dbReference>
<comment type="caution">
    <text evidence="4">Lacks conserved residue(s) required for the propagation of feature annotation.</text>
</comment>
<keyword evidence="3 4" id="KW-1015">Disulfide bond</keyword>